<dbReference type="GO" id="GO:0006412">
    <property type="term" value="P:translation"/>
    <property type="evidence" value="ECO:0007669"/>
    <property type="project" value="UniProtKB-UniRule"/>
</dbReference>
<evidence type="ECO:0000256" key="5">
    <source>
        <dbReference type="ARBA" id="ARBA00023274"/>
    </source>
</evidence>
<dbReference type="InterPro" id="IPR036394">
    <property type="entry name" value="Ribosomal_uL22_sf"/>
</dbReference>
<evidence type="ECO:0000256" key="8">
    <source>
        <dbReference type="RuleBase" id="RU004005"/>
    </source>
</evidence>
<sequence length="111" mass="12518">MINSSGGKCIARFVKISALKTRRVINQIRGLPVKEAYIVLKLMPYRACVPIMKALRSSVFNLVGNSDLDLANIIVREARVDEAKFLKRARPHAQGRAFPIKKHYSHITIAF</sequence>
<accession>A0A3G3LL67</accession>
<geneLocation type="chloroplast" evidence="10"/>
<keyword evidence="4 7" id="KW-0689">Ribosomal protein</keyword>
<comment type="function">
    <text evidence="7 9">The globular domain of the protein is located near the polypeptide exit tunnel on the outside of the subunit, while an extended beta-hairpin is found that lines the wall of the exit tunnel in the center of the 70S ribosome.</text>
</comment>
<comment type="subunit">
    <text evidence="7">Part of the 50S ribosomal subunit.</text>
</comment>
<dbReference type="SUPFAM" id="SSF54843">
    <property type="entry name" value="Ribosomal protein L22"/>
    <property type="match status" value="1"/>
</dbReference>
<dbReference type="GO" id="GO:0015934">
    <property type="term" value="C:large ribosomal subunit"/>
    <property type="evidence" value="ECO:0007669"/>
    <property type="project" value="InterPro"/>
</dbReference>
<gene>
    <name evidence="7" type="primary">rpl22</name>
</gene>
<dbReference type="PANTHER" id="PTHR13501:SF8">
    <property type="entry name" value="LARGE RIBOSOMAL SUBUNIT PROTEIN UL22M"/>
    <property type="match status" value="1"/>
</dbReference>
<evidence type="ECO:0000256" key="1">
    <source>
        <dbReference type="ARBA" id="ARBA00009451"/>
    </source>
</evidence>
<dbReference type="InterPro" id="IPR047867">
    <property type="entry name" value="Ribosomal_uL22_bac/org-type"/>
</dbReference>
<comment type="function">
    <text evidence="7 9">This protein binds specifically to 23S rRNA.</text>
</comment>
<proteinExistence type="inferred from homology"/>
<dbReference type="GO" id="GO:0009507">
    <property type="term" value="C:chloroplast"/>
    <property type="evidence" value="ECO:0007669"/>
    <property type="project" value="UniProtKB-SubCell"/>
</dbReference>
<reference evidence="10" key="1">
    <citation type="journal article" date="2018" name="Sci. Rep.">
        <title>Dynamic evolution of inverted repeats in Euglenophyta plastid genomes.</title>
        <authorList>
            <person name="Karnkowska A."/>
            <person name="Bennett M.S."/>
            <person name="Triemer R.E."/>
        </authorList>
    </citation>
    <scope>NUCLEOTIDE SEQUENCE</scope>
</reference>
<keyword evidence="5 7" id="KW-0687">Ribonucleoprotein</keyword>
<comment type="similarity">
    <text evidence="1 7 8">Belongs to the universal ribosomal protein uL22 family.</text>
</comment>
<keyword evidence="2 7" id="KW-0699">rRNA-binding</keyword>
<dbReference type="NCBIfam" id="TIGR01044">
    <property type="entry name" value="rplV_bact"/>
    <property type="match status" value="1"/>
</dbReference>
<dbReference type="GO" id="GO:0003735">
    <property type="term" value="F:structural constituent of ribosome"/>
    <property type="evidence" value="ECO:0007669"/>
    <property type="project" value="InterPro"/>
</dbReference>
<dbReference type="Gene3D" id="3.90.470.10">
    <property type="entry name" value="Ribosomal protein L22/L17"/>
    <property type="match status" value="1"/>
</dbReference>
<evidence type="ECO:0000256" key="4">
    <source>
        <dbReference type="ARBA" id="ARBA00022980"/>
    </source>
</evidence>
<protein>
    <recommendedName>
        <fullName evidence="6 7">Large ribosomal subunit protein uL22c</fullName>
    </recommendedName>
</protein>
<name>A0A3G3LL67_9EUGL</name>
<dbReference type="Pfam" id="PF00237">
    <property type="entry name" value="Ribosomal_L22"/>
    <property type="match status" value="1"/>
</dbReference>
<evidence type="ECO:0000256" key="3">
    <source>
        <dbReference type="ARBA" id="ARBA00022884"/>
    </source>
</evidence>
<dbReference type="CDD" id="cd00336">
    <property type="entry name" value="Ribosomal_L22"/>
    <property type="match status" value="1"/>
</dbReference>
<comment type="subcellular location">
    <subcellularLocation>
        <location evidence="7 9">Plastid</location>
        <location evidence="7 9">Chloroplast</location>
    </subcellularLocation>
</comment>
<keyword evidence="10" id="KW-0150">Chloroplast</keyword>
<evidence type="ECO:0000256" key="9">
    <source>
        <dbReference type="RuleBase" id="RU004009"/>
    </source>
</evidence>
<dbReference type="AlphaFoldDB" id="A0A3G3LL67"/>
<evidence type="ECO:0000256" key="6">
    <source>
        <dbReference type="ARBA" id="ARBA00035285"/>
    </source>
</evidence>
<organism evidence="10">
    <name type="scientific">Lepocinclis tripteris</name>
    <dbReference type="NCBI Taxonomy" id="135494"/>
    <lineage>
        <taxon>Eukaryota</taxon>
        <taxon>Discoba</taxon>
        <taxon>Euglenozoa</taxon>
        <taxon>Euglenida</taxon>
        <taxon>Spirocuta</taxon>
        <taxon>Euglenophyceae</taxon>
        <taxon>Euglenales</taxon>
        <taxon>Phacaceae</taxon>
        <taxon>Lepocinclis</taxon>
    </lineage>
</organism>
<dbReference type="PANTHER" id="PTHR13501">
    <property type="entry name" value="CHLOROPLAST 50S RIBOSOMAL PROTEIN L22-RELATED"/>
    <property type="match status" value="1"/>
</dbReference>
<evidence type="ECO:0000256" key="2">
    <source>
        <dbReference type="ARBA" id="ARBA00022730"/>
    </source>
</evidence>
<keyword evidence="10" id="KW-0934">Plastid</keyword>
<keyword evidence="3 7" id="KW-0694">RNA-binding</keyword>
<dbReference type="EMBL" id="MH898669">
    <property type="protein sequence ID" value="AYQ93451.1"/>
    <property type="molecule type" value="Genomic_DNA"/>
</dbReference>
<evidence type="ECO:0000313" key="10">
    <source>
        <dbReference type="EMBL" id="AYQ93451.1"/>
    </source>
</evidence>
<dbReference type="GO" id="GO:0019843">
    <property type="term" value="F:rRNA binding"/>
    <property type="evidence" value="ECO:0007669"/>
    <property type="project" value="UniProtKB-UniRule"/>
</dbReference>
<evidence type="ECO:0000256" key="7">
    <source>
        <dbReference type="HAMAP-Rule" id="MF_01331"/>
    </source>
</evidence>
<dbReference type="InterPro" id="IPR001063">
    <property type="entry name" value="Ribosomal_uL22"/>
</dbReference>
<dbReference type="HAMAP" id="MF_01331_B">
    <property type="entry name" value="Ribosomal_uL22_B"/>
    <property type="match status" value="1"/>
</dbReference>
<dbReference type="InterPro" id="IPR005727">
    <property type="entry name" value="Ribosomal_uL22_bac/chlpt-type"/>
</dbReference>